<keyword evidence="3" id="KW-1185">Reference proteome</keyword>
<dbReference type="GeneID" id="80350127"/>
<protein>
    <recommendedName>
        <fullName evidence="4">Secreted protein</fullName>
    </recommendedName>
</protein>
<dbReference type="RefSeq" id="WP_187684756.1">
    <property type="nucleotide sequence ID" value="NZ_AP023396.1"/>
</dbReference>
<evidence type="ECO:0000313" key="2">
    <source>
        <dbReference type="EMBL" id="BCK57927.1"/>
    </source>
</evidence>
<sequence>MNMPWTRMTLMAVTASALALGPASTAHADFYGPFPDAAACESARKAIQSGTHTGEDGETEFTGFYTCSRTGDGNWYVDGPA</sequence>
<dbReference type="EMBL" id="AP023396">
    <property type="protein sequence ID" value="BCK57927.1"/>
    <property type="molecule type" value="Genomic_DNA"/>
</dbReference>
<organism evidence="2 3">
    <name type="scientific">Nocardia wallacei</name>
    <dbReference type="NCBI Taxonomy" id="480035"/>
    <lineage>
        <taxon>Bacteria</taxon>
        <taxon>Bacillati</taxon>
        <taxon>Actinomycetota</taxon>
        <taxon>Actinomycetes</taxon>
        <taxon>Mycobacteriales</taxon>
        <taxon>Nocardiaceae</taxon>
        <taxon>Nocardia</taxon>
    </lineage>
</organism>
<evidence type="ECO:0000313" key="3">
    <source>
        <dbReference type="Proteomes" id="UP000516173"/>
    </source>
</evidence>
<dbReference type="KEGG" id="nwl:NWFMUON74_56990"/>
<evidence type="ECO:0000256" key="1">
    <source>
        <dbReference type="SAM" id="SignalP"/>
    </source>
</evidence>
<proteinExistence type="predicted"/>
<accession>A0A7G1KRQ5</accession>
<keyword evidence="1" id="KW-0732">Signal</keyword>
<feature type="signal peptide" evidence="1">
    <location>
        <begin position="1"/>
        <end position="28"/>
    </location>
</feature>
<dbReference type="AlphaFoldDB" id="A0A7G1KRQ5"/>
<reference evidence="2 3" key="1">
    <citation type="submission" date="2020-08" db="EMBL/GenBank/DDBJ databases">
        <title>Genome Sequencing of Nocardia wallacei strain FMUON74 and assembly.</title>
        <authorList>
            <person name="Toyokawa M."/>
            <person name="Uesaka K."/>
        </authorList>
    </citation>
    <scope>NUCLEOTIDE SEQUENCE [LARGE SCALE GENOMIC DNA]</scope>
    <source>
        <strain evidence="2 3">FMUON74</strain>
    </source>
</reference>
<evidence type="ECO:0008006" key="4">
    <source>
        <dbReference type="Google" id="ProtNLM"/>
    </source>
</evidence>
<name>A0A7G1KRQ5_9NOCA</name>
<dbReference type="Proteomes" id="UP000516173">
    <property type="component" value="Chromosome"/>
</dbReference>
<feature type="chain" id="PRO_5028871579" description="Secreted protein" evidence="1">
    <location>
        <begin position="29"/>
        <end position="81"/>
    </location>
</feature>
<gene>
    <name evidence="2" type="ORF">NWFMUON74_56990</name>
</gene>